<dbReference type="OrthoDB" id="2353056at2"/>
<reference evidence="1 2" key="1">
    <citation type="submission" date="2016-10" db="EMBL/GenBank/DDBJ databases">
        <title>Draft genome sequences of four alkaliphilic bacteria belonging to the Anaerobacillus genus.</title>
        <authorList>
            <person name="Bassil N.M."/>
            <person name="Lloyd J.R."/>
        </authorList>
    </citation>
    <scope>NUCLEOTIDE SEQUENCE [LARGE SCALE GENOMIC DNA]</scope>
    <source>
        <strain evidence="1 2">DSM 18345</strain>
    </source>
</reference>
<dbReference type="AlphaFoldDB" id="A0A1S2LJ88"/>
<keyword evidence="2" id="KW-1185">Reference proteome</keyword>
<sequence>MGIKDKINKFISAHTETKEKHVDKDLQTRYYKTMKDKAFNELLNIFDQNSNFKVKSSSVDRGEIIVDGIGKKRIFVIATVVMVAPNRTAIDFAVTTETVLPMDFGYSATVIKSLYQKVDQQLEYVGSGLGDQLMK</sequence>
<dbReference type="EMBL" id="MLQR01000031">
    <property type="protein sequence ID" value="OIJ12384.1"/>
    <property type="molecule type" value="Genomic_DNA"/>
</dbReference>
<comment type="caution">
    <text evidence="1">The sequence shown here is derived from an EMBL/GenBank/DDBJ whole genome shotgun (WGS) entry which is preliminary data.</text>
</comment>
<dbReference type="Proteomes" id="UP000179524">
    <property type="component" value="Unassembled WGS sequence"/>
</dbReference>
<evidence type="ECO:0000313" key="2">
    <source>
        <dbReference type="Proteomes" id="UP000179524"/>
    </source>
</evidence>
<accession>A0A1S2LJ88</accession>
<name>A0A1S2LJ88_9BACI</name>
<evidence type="ECO:0000313" key="1">
    <source>
        <dbReference type="EMBL" id="OIJ12384.1"/>
    </source>
</evidence>
<gene>
    <name evidence="1" type="ORF">BKP37_13155</name>
</gene>
<dbReference type="RefSeq" id="WP_071310063.1">
    <property type="nucleotide sequence ID" value="NZ_MLQR01000031.1"/>
</dbReference>
<organism evidence="1 2">
    <name type="scientific">Anaerobacillus alkalilacustris</name>
    <dbReference type="NCBI Taxonomy" id="393763"/>
    <lineage>
        <taxon>Bacteria</taxon>
        <taxon>Bacillati</taxon>
        <taxon>Bacillota</taxon>
        <taxon>Bacilli</taxon>
        <taxon>Bacillales</taxon>
        <taxon>Bacillaceae</taxon>
        <taxon>Anaerobacillus</taxon>
    </lineage>
</organism>
<evidence type="ECO:0008006" key="3">
    <source>
        <dbReference type="Google" id="ProtNLM"/>
    </source>
</evidence>
<protein>
    <recommendedName>
        <fullName evidence="3">Cytosolic protein</fullName>
    </recommendedName>
</protein>
<proteinExistence type="predicted"/>